<reference evidence="2 3" key="1">
    <citation type="submission" date="2020-02" db="EMBL/GenBank/DDBJ databases">
        <authorList>
            <person name="Ma Q."/>
            <person name="Huang Y."/>
            <person name="Song X."/>
            <person name="Pei D."/>
        </authorList>
    </citation>
    <scope>NUCLEOTIDE SEQUENCE [LARGE SCALE GENOMIC DNA]</scope>
    <source>
        <strain evidence="2">Sxm20200214</strain>
        <tissue evidence="2">Leaf</tissue>
    </source>
</reference>
<protein>
    <submittedName>
        <fullName evidence="2">Uncharacterized protein</fullName>
    </submittedName>
</protein>
<evidence type="ECO:0000256" key="1">
    <source>
        <dbReference type="SAM" id="MobiDB-lite"/>
    </source>
</evidence>
<feature type="region of interest" description="Disordered" evidence="1">
    <location>
        <begin position="33"/>
        <end position="99"/>
    </location>
</feature>
<feature type="compositionally biased region" description="Gly residues" evidence="1">
    <location>
        <begin position="83"/>
        <end position="97"/>
    </location>
</feature>
<name>A0A8X8BAX1_BRACI</name>
<dbReference type="AlphaFoldDB" id="A0A8X8BAX1"/>
<accession>A0A8X8BAX1</accession>
<sequence length="133" mass="15092">MYRDGLKEDIRVALGSTEFSTIDDIMQAALDIEEGARERKPTKGRRTQQRLAAEPVFSSPTPDLKILDNRHLSHLPPSSLTTNGGGGGGREQSGGHGLAAMRKRRSWWSRAEWWSWGGEEETRRRRRWMCGWG</sequence>
<evidence type="ECO:0000313" key="2">
    <source>
        <dbReference type="EMBL" id="KAG2328495.1"/>
    </source>
</evidence>
<proteinExistence type="predicted"/>
<organism evidence="2 3">
    <name type="scientific">Brassica carinata</name>
    <name type="common">Ethiopian mustard</name>
    <name type="synonym">Abyssinian cabbage</name>
    <dbReference type="NCBI Taxonomy" id="52824"/>
    <lineage>
        <taxon>Eukaryota</taxon>
        <taxon>Viridiplantae</taxon>
        <taxon>Streptophyta</taxon>
        <taxon>Embryophyta</taxon>
        <taxon>Tracheophyta</taxon>
        <taxon>Spermatophyta</taxon>
        <taxon>Magnoliopsida</taxon>
        <taxon>eudicotyledons</taxon>
        <taxon>Gunneridae</taxon>
        <taxon>Pentapetalae</taxon>
        <taxon>rosids</taxon>
        <taxon>malvids</taxon>
        <taxon>Brassicales</taxon>
        <taxon>Brassicaceae</taxon>
        <taxon>Brassiceae</taxon>
        <taxon>Brassica</taxon>
    </lineage>
</organism>
<comment type="caution">
    <text evidence="2">The sequence shown here is derived from an EMBL/GenBank/DDBJ whole genome shotgun (WGS) entry which is preliminary data.</text>
</comment>
<dbReference type="Proteomes" id="UP000886595">
    <property type="component" value="Unassembled WGS sequence"/>
</dbReference>
<evidence type="ECO:0000313" key="3">
    <source>
        <dbReference type="Proteomes" id="UP000886595"/>
    </source>
</evidence>
<keyword evidence="3" id="KW-1185">Reference proteome</keyword>
<gene>
    <name evidence="2" type="ORF">Bca52824_011223</name>
</gene>
<dbReference type="EMBL" id="JAAMPC010000002">
    <property type="protein sequence ID" value="KAG2328495.1"/>
    <property type="molecule type" value="Genomic_DNA"/>
</dbReference>